<evidence type="ECO:0000256" key="5">
    <source>
        <dbReference type="ARBA" id="ARBA00022723"/>
    </source>
</evidence>
<keyword evidence="5" id="KW-0479">Metal-binding</keyword>
<evidence type="ECO:0000256" key="2">
    <source>
        <dbReference type="ARBA" id="ARBA00004481"/>
    </source>
</evidence>
<feature type="transmembrane region" description="Helical" evidence="8">
    <location>
        <begin position="259"/>
        <end position="282"/>
    </location>
</feature>
<evidence type="ECO:0000256" key="8">
    <source>
        <dbReference type="SAM" id="Phobius"/>
    </source>
</evidence>
<evidence type="ECO:0000256" key="7">
    <source>
        <dbReference type="ARBA" id="ARBA00023136"/>
    </source>
</evidence>
<dbReference type="PANTHER" id="PTHR23292">
    <property type="entry name" value="LIPOPOLYSACCHARIDE-INDUCED TUMOR NECROSIS FACTOR-ALPHA FACTOR"/>
    <property type="match status" value="1"/>
</dbReference>
<dbReference type="PANTHER" id="PTHR23292:SF6">
    <property type="entry name" value="FI16602P1-RELATED"/>
    <property type="match status" value="1"/>
</dbReference>
<dbReference type="InterPro" id="IPR037519">
    <property type="entry name" value="LITAF_fam"/>
</dbReference>
<gene>
    <name evidence="10" type="ORF">g.9341</name>
</gene>
<dbReference type="GO" id="GO:0005765">
    <property type="term" value="C:lysosomal membrane"/>
    <property type="evidence" value="ECO:0007669"/>
    <property type="project" value="UniProtKB-SubCell"/>
</dbReference>
<evidence type="ECO:0000313" key="10">
    <source>
        <dbReference type="EMBL" id="JAS38535.1"/>
    </source>
</evidence>
<dbReference type="SMART" id="SM00714">
    <property type="entry name" value="LITAF"/>
    <property type="match status" value="1"/>
</dbReference>
<keyword evidence="8" id="KW-1133">Transmembrane helix</keyword>
<evidence type="ECO:0000256" key="3">
    <source>
        <dbReference type="ARBA" id="ARBA00004630"/>
    </source>
</evidence>
<feature type="domain" description="LITAF" evidence="9">
    <location>
        <begin position="220"/>
        <end position="304"/>
    </location>
</feature>
<name>A0A1B6EKU5_9HEMI</name>
<reference evidence="10" key="1">
    <citation type="submission" date="2015-11" db="EMBL/GenBank/DDBJ databases">
        <title>De novo transcriptome assembly of four potential Pierce s Disease insect vectors from Arizona vineyards.</title>
        <authorList>
            <person name="Tassone E.E."/>
        </authorList>
    </citation>
    <scope>NUCLEOTIDE SEQUENCE</scope>
</reference>
<dbReference type="PROSITE" id="PS51837">
    <property type="entry name" value="LITAF"/>
    <property type="match status" value="1"/>
</dbReference>
<keyword evidence="6" id="KW-0862">Zinc</keyword>
<dbReference type="EMBL" id="GECZ01031234">
    <property type="protein sequence ID" value="JAS38535.1"/>
    <property type="molecule type" value="Transcribed_RNA"/>
</dbReference>
<dbReference type="AlphaFoldDB" id="A0A1B6EKU5"/>
<comment type="similarity">
    <text evidence="4">Belongs to the CDIP1/LITAF family.</text>
</comment>
<keyword evidence="8" id="KW-0812">Transmembrane</keyword>
<accession>A0A1B6EKU5</accession>
<sequence>MEGSKSGGNKKTVLNNVECSNRVVDEIVIDILESSVEQEVQNVIMSTERSRPSCLARAAADKSEQENIELETASVPLVNNSGDDSLEECVHIHECNTHNFQEQTGSSLPVPNVVFSACSVINPELFNGLETISRPPSHTAPPAYAPERCPVTSPAVATINLPDTTIIQALQRREPLMGPPPSYSKSLLDRRINPCASIQFVAPIPPPSYDGTDNELRHHNYSGFTLGLGNTWQSQPQPAYCPACETVIITRIEFRVSRIAHIMALIMLLLLCWPFCLLPYFINFLNYTLHYCALCQSYLGARRPFQRS</sequence>
<keyword evidence="7 8" id="KW-0472">Membrane</keyword>
<proteinExistence type="inferred from homology"/>
<dbReference type="InterPro" id="IPR006629">
    <property type="entry name" value="LITAF"/>
</dbReference>
<evidence type="ECO:0000256" key="1">
    <source>
        <dbReference type="ARBA" id="ARBA00004414"/>
    </source>
</evidence>
<protein>
    <recommendedName>
        <fullName evidence="9">LITAF domain-containing protein</fullName>
    </recommendedName>
</protein>
<dbReference type="GO" id="GO:0008270">
    <property type="term" value="F:zinc ion binding"/>
    <property type="evidence" value="ECO:0007669"/>
    <property type="project" value="TreeGrafter"/>
</dbReference>
<comment type="subcellular location">
    <subcellularLocation>
        <location evidence="2">Endosome membrane</location>
        <topology evidence="2">Peripheral membrane protein</topology>
    </subcellularLocation>
    <subcellularLocation>
        <location evidence="1">Late endosome membrane</location>
    </subcellularLocation>
    <subcellularLocation>
        <location evidence="3">Lysosome membrane</location>
        <topology evidence="3">Peripheral membrane protein</topology>
        <orientation evidence="3">Cytoplasmic side</orientation>
    </subcellularLocation>
</comment>
<dbReference type="Pfam" id="PF10601">
    <property type="entry name" value="zf-LITAF-like"/>
    <property type="match status" value="1"/>
</dbReference>
<evidence type="ECO:0000259" key="9">
    <source>
        <dbReference type="PROSITE" id="PS51837"/>
    </source>
</evidence>
<evidence type="ECO:0000256" key="6">
    <source>
        <dbReference type="ARBA" id="ARBA00022833"/>
    </source>
</evidence>
<evidence type="ECO:0000256" key="4">
    <source>
        <dbReference type="ARBA" id="ARBA00005975"/>
    </source>
</evidence>
<organism evidence="10">
    <name type="scientific">Cuerna arida</name>
    <dbReference type="NCBI Taxonomy" id="1464854"/>
    <lineage>
        <taxon>Eukaryota</taxon>
        <taxon>Metazoa</taxon>
        <taxon>Ecdysozoa</taxon>
        <taxon>Arthropoda</taxon>
        <taxon>Hexapoda</taxon>
        <taxon>Insecta</taxon>
        <taxon>Pterygota</taxon>
        <taxon>Neoptera</taxon>
        <taxon>Paraneoptera</taxon>
        <taxon>Hemiptera</taxon>
        <taxon>Auchenorrhyncha</taxon>
        <taxon>Membracoidea</taxon>
        <taxon>Cicadellidae</taxon>
        <taxon>Cicadellinae</taxon>
        <taxon>Proconiini</taxon>
        <taxon>Cuerna</taxon>
    </lineage>
</organism>
<dbReference type="GO" id="GO:0031902">
    <property type="term" value="C:late endosome membrane"/>
    <property type="evidence" value="ECO:0007669"/>
    <property type="project" value="UniProtKB-SubCell"/>
</dbReference>